<keyword evidence="3" id="KW-1185">Reference proteome</keyword>
<proteinExistence type="predicted"/>
<reference evidence="2 3" key="1">
    <citation type="submission" date="2020-12" db="EMBL/GenBank/DDBJ databases">
        <title>Genomic characterization of four novel bacteriophages infecting Klebsiella pneumoniae.</title>
        <authorList>
            <person name="Estrada Bonilla B."/>
            <person name="Costa A.R."/>
            <person name="van Rossum T."/>
            <person name="Hagedoorn S."/>
            <person name="Wallinga H."/>
            <person name="Xiao M."/>
            <person name="Song W."/>
            <person name="Haas P.-J."/>
            <person name="Nobrega F.L."/>
            <person name="Brouns S.J.J."/>
        </authorList>
    </citation>
    <scope>NUCLEOTIDE SEQUENCE [LARGE SCALE GENOMIC DNA]</scope>
</reference>
<evidence type="ECO:0000313" key="3">
    <source>
        <dbReference type="Proteomes" id="UP000596381"/>
    </source>
</evidence>
<accession>A0A7U0J6G9</accession>
<sequence>MLQKSAEGIAVEIIRFSIIWFGLWFLASFASLLHTGPYNVTLHTTVAFFIVLISRTTLAIINEIVEHRKNKLDPN</sequence>
<evidence type="ECO:0000313" key="2">
    <source>
        <dbReference type="EMBL" id="QQV92335.1"/>
    </source>
</evidence>
<dbReference type="EMBL" id="MW394391">
    <property type="protein sequence ID" value="QQV92335.1"/>
    <property type="molecule type" value="Genomic_DNA"/>
</dbReference>
<keyword evidence="1" id="KW-0812">Transmembrane</keyword>
<name>A0A7U0J6G9_9CAUD</name>
<feature type="transmembrane region" description="Helical" evidence="1">
    <location>
        <begin position="12"/>
        <end position="34"/>
    </location>
</feature>
<feature type="transmembrane region" description="Helical" evidence="1">
    <location>
        <begin position="40"/>
        <end position="61"/>
    </location>
</feature>
<evidence type="ECO:0000256" key="1">
    <source>
        <dbReference type="SAM" id="Phobius"/>
    </source>
</evidence>
<keyword evidence="1" id="KW-1133">Transmembrane helix</keyword>
<organism evidence="2 3">
    <name type="scientific">Klebsiella phage vB_KpM_FBKp24</name>
    <dbReference type="NCBI Taxonomy" id="2801834"/>
    <lineage>
        <taxon>Viruses</taxon>
        <taxon>Duplodnaviria</taxon>
        <taxon>Heunggongvirae</taxon>
        <taxon>Uroviricota</taxon>
        <taxon>Caudoviricetes</taxon>
        <taxon>Chimalliviridae</taxon>
        <taxon>Maaswegvirus</taxon>
        <taxon>Maaswegvirus Kp24</taxon>
    </lineage>
</organism>
<protein>
    <submittedName>
        <fullName evidence="2">Uncharacterized protein</fullName>
    </submittedName>
</protein>
<gene>
    <name evidence="2" type="ORF">vBKpMFBKp24_077</name>
</gene>
<keyword evidence="1" id="KW-0472">Membrane</keyword>
<dbReference type="Proteomes" id="UP000596381">
    <property type="component" value="Segment"/>
</dbReference>